<proteinExistence type="predicted"/>
<gene>
    <name evidence="1" type="ORF">BT96DRAFT_796766</name>
</gene>
<keyword evidence="2" id="KW-1185">Reference proteome</keyword>
<accession>A0A6A4HAC4</accession>
<evidence type="ECO:0000313" key="2">
    <source>
        <dbReference type="Proteomes" id="UP000799118"/>
    </source>
</evidence>
<dbReference type="EMBL" id="ML769539">
    <property type="protein sequence ID" value="KAE9395001.1"/>
    <property type="molecule type" value="Genomic_DNA"/>
</dbReference>
<protein>
    <recommendedName>
        <fullName evidence="3">F-box domain-containing protein</fullName>
    </recommendedName>
</protein>
<reference evidence="1" key="1">
    <citation type="journal article" date="2019" name="Environ. Microbiol.">
        <title>Fungal ecological strategies reflected in gene transcription - a case study of two litter decomposers.</title>
        <authorList>
            <person name="Barbi F."/>
            <person name="Kohler A."/>
            <person name="Barry K."/>
            <person name="Baskaran P."/>
            <person name="Daum C."/>
            <person name="Fauchery L."/>
            <person name="Ihrmark K."/>
            <person name="Kuo A."/>
            <person name="LaButti K."/>
            <person name="Lipzen A."/>
            <person name="Morin E."/>
            <person name="Grigoriev I.V."/>
            <person name="Henrissat B."/>
            <person name="Lindahl B."/>
            <person name="Martin F."/>
        </authorList>
    </citation>
    <scope>NUCLEOTIDE SEQUENCE</scope>
    <source>
        <strain evidence="1">JB14</strain>
    </source>
</reference>
<dbReference type="OrthoDB" id="3365698at2759"/>
<feature type="non-terminal residue" evidence="1">
    <location>
        <position position="1"/>
    </location>
</feature>
<sequence length="152" mass="17576">LLVSNRAPTAQEEQHIRLQIEQMKKTIPGLDEKLAEIRQALHQLSSIRHTMARFVQVHTSILSPMRKFPPEIWTEIFTICCAQVQGVPLARGSPHLVLTSVCRNWRSIMILARHLWSTITFRTSFAIPPVLDARYDQLQTWISRSDRLPLML</sequence>
<evidence type="ECO:0008006" key="3">
    <source>
        <dbReference type="Google" id="ProtNLM"/>
    </source>
</evidence>
<feature type="non-terminal residue" evidence="1">
    <location>
        <position position="152"/>
    </location>
</feature>
<evidence type="ECO:0000313" key="1">
    <source>
        <dbReference type="EMBL" id="KAE9395001.1"/>
    </source>
</evidence>
<dbReference type="AlphaFoldDB" id="A0A6A4HAC4"/>
<name>A0A6A4HAC4_9AGAR</name>
<dbReference type="Proteomes" id="UP000799118">
    <property type="component" value="Unassembled WGS sequence"/>
</dbReference>
<organism evidence="1 2">
    <name type="scientific">Gymnopus androsaceus JB14</name>
    <dbReference type="NCBI Taxonomy" id="1447944"/>
    <lineage>
        <taxon>Eukaryota</taxon>
        <taxon>Fungi</taxon>
        <taxon>Dikarya</taxon>
        <taxon>Basidiomycota</taxon>
        <taxon>Agaricomycotina</taxon>
        <taxon>Agaricomycetes</taxon>
        <taxon>Agaricomycetidae</taxon>
        <taxon>Agaricales</taxon>
        <taxon>Marasmiineae</taxon>
        <taxon>Omphalotaceae</taxon>
        <taxon>Gymnopus</taxon>
    </lineage>
</organism>